<evidence type="ECO:0000313" key="2">
    <source>
        <dbReference type="Proteomes" id="UP000188605"/>
    </source>
</evidence>
<organism evidence="1 2">
    <name type="scientific">Candidatus Epulonipiscium fishelsonii</name>
    <dbReference type="NCBI Taxonomy" id="77094"/>
    <lineage>
        <taxon>Bacteria</taxon>
        <taxon>Bacillati</taxon>
        <taxon>Bacillota</taxon>
        <taxon>Clostridia</taxon>
        <taxon>Lachnospirales</taxon>
        <taxon>Lachnospiraceae</taxon>
        <taxon>Candidatus Epulonipiscium</taxon>
    </lineage>
</organism>
<dbReference type="Proteomes" id="UP000188605">
    <property type="component" value="Unassembled WGS sequence"/>
</dbReference>
<sequence length="313" mass="35507">MKVGSLFAGIGGIDLGFEQAGAKIIWANEADPYACMTYKLNFENELIEMKIQEVYNEEIPDIDILTGGFPCQSFSTVGAMRGFEDKGKGDLIFEVFRILKAKQPQAVFLENVKGLLLQDKGKSFDTILEHLKNLGYYVKYQLINSLTHGNVPQNRERVYIVSFKNETAYNKFVFPEPIRNSSTIKQIINPAEQKEEALYIPKNTPLYEQQKEIMTNKDAVYMIGAKYKFGQFSNRCPALLATMGEDTKKVPYVTDNFGIRRLTIRECFNIQGFPNDYIIPKNMSSSQLYKQIGNSVTVPVVKRIAENILQALS</sequence>
<comment type="caution">
    <text evidence="1">The sequence shown here is derived from an EMBL/GenBank/DDBJ whole genome shotgun (WGS) entry which is preliminary data.</text>
</comment>
<keyword evidence="2" id="KW-1185">Reference proteome</keyword>
<name>A0ACC8XFI6_9FIRM</name>
<gene>
    <name evidence="1" type="ORF">AN396_02220</name>
</gene>
<reference evidence="1" key="1">
    <citation type="submission" date="2016-08" db="EMBL/GenBank/DDBJ databases">
        <authorList>
            <person name="Ngugi D.K."/>
            <person name="Miyake S."/>
            <person name="Stingl U."/>
        </authorList>
    </citation>
    <scope>NUCLEOTIDE SEQUENCE</scope>
    <source>
        <strain evidence="1">SCG-B11WGA-EpuloA1</strain>
    </source>
</reference>
<proteinExistence type="predicted"/>
<evidence type="ECO:0000313" key="1">
    <source>
        <dbReference type="EMBL" id="ONI42186.1"/>
    </source>
</evidence>
<accession>A0ACC8XFI6</accession>
<protein>
    <submittedName>
        <fullName evidence="1">Uncharacterized protein</fullName>
    </submittedName>
</protein>
<dbReference type="EMBL" id="LJDB01000018">
    <property type="protein sequence ID" value="ONI42186.1"/>
    <property type="molecule type" value="Genomic_DNA"/>
</dbReference>